<accession>A0ABY7GET5</accession>
<dbReference type="EMBL" id="CP111028">
    <property type="protein sequence ID" value="WAR31839.1"/>
    <property type="molecule type" value="Genomic_DNA"/>
</dbReference>
<evidence type="ECO:0000313" key="2">
    <source>
        <dbReference type="Proteomes" id="UP001164746"/>
    </source>
</evidence>
<protein>
    <submittedName>
        <fullName evidence="1">Uncharacterized protein</fullName>
    </submittedName>
</protein>
<reference evidence="1" key="1">
    <citation type="submission" date="2022-11" db="EMBL/GenBank/DDBJ databases">
        <title>Centuries of genome instability and evolution in soft-shell clam transmissible cancer (bioRxiv).</title>
        <authorList>
            <person name="Hart S.F.M."/>
            <person name="Yonemitsu M.A."/>
            <person name="Giersch R.M."/>
            <person name="Beal B.F."/>
            <person name="Arriagada G."/>
            <person name="Davis B.W."/>
            <person name="Ostrander E.A."/>
            <person name="Goff S.P."/>
            <person name="Metzger M.J."/>
        </authorList>
    </citation>
    <scope>NUCLEOTIDE SEQUENCE</scope>
    <source>
        <strain evidence="1">MELC-2E11</strain>
        <tissue evidence="1">Siphon/mantle</tissue>
    </source>
</reference>
<organism evidence="1 2">
    <name type="scientific">Mya arenaria</name>
    <name type="common">Soft-shell clam</name>
    <dbReference type="NCBI Taxonomy" id="6604"/>
    <lineage>
        <taxon>Eukaryota</taxon>
        <taxon>Metazoa</taxon>
        <taxon>Spiralia</taxon>
        <taxon>Lophotrochozoa</taxon>
        <taxon>Mollusca</taxon>
        <taxon>Bivalvia</taxon>
        <taxon>Autobranchia</taxon>
        <taxon>Heteroconchia</taxon>
        <taxon>Euheterodonta</taxon>
        <taxon>Imparidentia</taxon>
        <taxon>Neoheterodontei</taxon>
        <taxon>Myida</taxon>
        <taxon>Myoidea</taxon>
        <taxon>Myidae</taxon>
        <taxon>Mya</taxon>
    </lineage>
</organism>
<evidence type="ECO:0000313" key="1">
    <source>
        <dbReference type="EMBL" id="WAR31839.1"/>
    </source>
</evidence>
<proteinExistence type="predicted"/>
<dbReference type="Proteomes" id="UP001164746">
    <property type="component" value="Chromosome 17"/>
</dbReference>
<name>A0ABY7GET5_MYAAR</name>
<gene>
    <name evidence="1" type="ORF">MAR_034381</name>
</gene>
<sequence length="159" mass="17688">MFQQQVIWVACKHCQLKTSVDSINDTEPLSPQNLLTLKSKVIVPPPANFLRADLYKEALKTFSILGRTVLVKMEQGVPSNFAYKTQLSKSLSQSKSVETRIDSVTVDKDGLVRKAKLSMARNLNARVRSVLSEVVLERSIHKLGLVGVVGERDRGIPSR</sequence>
<keyword evidence="2" id="KW-1185">Reference proteome</keyword>